<dbReference type="InterPro" id="IPR007219">
    <property type="entry name" value="XnlR_reg_dom"/>
</dbReference>
<feature type="domain" description="Xylanolytic transcriptional activator regulatory" evidence="3">
    <location>
        <begin position="140"/>
        <end position="389"/>
    </location>
</feature>
<reference evidence="4" key="2">
    <citation type="submission" date="2023-01" db="EMBL/GenBank/DDBJ databases">
        <authorList>
            <person name="Petersen C."/>
        </authorList>
    </citation>
    <scope>NUCLEOTIDE SEQUENCE</scope>
    <source>
        <strain evidence="4">IBT 15450</strain>
    </source>
</reference>
<dbReference type="GO" id="GO:0008270">
    <property type="term" value="F:zinc ion binding"/>
    <property type="evidence" value="ECO:0007669"/>
    <property type="project" value="InterPro"/>
</dbReference>
<dbReference type="PANTHER" id="PTHR47425">
    <property type="entry name" value="FARB-RELATED"/>
    <property type="match status" value="1"/>
</dbReference>
<protein>
    <recommendedName>
        <fullName evidence="3">Xylanolytic transcriptional activator regulatory domain-containing protein</fullName>
    </recommendedName>
</protein>
<evidence type="ECO:0000313" key="4">
    <source>
        <dbReference type="EMBL" id="KAJ6050797.1"/>
    </source>
</evidence>
<evidence type="ECO:0000259" key="3">
    <source>
        <dbReference type="Pfam" id="PF04082"/>
    </source>
</evidence>
<dbReference type="InterPro" id="IPR052761">
    <property type="entry name" value="Fungal_Detox/Toxin_TFs"/>
</dbReference>
<evidence type="ECO:0000256" key="1">
    <source>
        <dbReference type="ARBA" id="ARBA00023242"/>
    </source>
</evidence>
<reference evidence="4" key="1">
    <citation type="journal article" date="2023" name="IMA Fungus">
        <title>Comparative genomic study of the Penicillium genus elucidates a diverse pangenome and 15 lateral gene transfer events.</title>
        <authorList>
            <person name="Petersen C."/>
            <person name="Sorensen T."/>
            <person name="Nielsen M.R."/>
            <person name="Sondergaard T.E."/>
            <person name="Sorensen J.L."/>
            <person name="Fitzpatrick D.A."/>
            <person name="Frisvad J.C."/>
            <person name="Nielsen K.L."/>
        </authorList>
    </citation>
    <scope>NUCLEOTIDE SEQUENCE</scope>
    <source>
        <strain evidence="4">IBT 15450</strain>
    </source>
</reference>
<feature type="compositionally biased region" description="Polar residues" evidence="2">
    <location>
        <begin position="53"/>
        <end position="63"/>
    </location>
</feature>
<dbReference type="Pfam" id="PF04082">
    <property type="entry name" value="Fungal_trans"/>
    <property type="match status" value="1"/>
</dbReference>
<feature type="region of interest" description="Disordered" evidence="2">
    <location>
        <begin position="41"/>
        <end position="70"/>
    </location>
</feature>
<sequence>MLALGVIIGKFDAMRQSWAPHALDADRTVAKIMFCRYKTPENPEVPPHHGGQNEVTFNPSDDQSYPAPISRPLTSIEAKHKDSNGSNPASPPQCASVSYKEYAFIDSAQLLTLSSEDTVILDGKGCLDLPDHNATDEFVKHYFKRIHPLVPVLDEAKFWRSYLDTNTGSKVSLFVFQSMLFASCPLVCLSILRRCGFSDRRDAREKLYNRAKLLFDLGTEKGCYANAQGAVLLTHYTSAEDPRAGSQWLARAIENTIRIDARPSVWPERVEESLKRRLWWSILLRDRSICIGLRRRPQITSSTFFGRNNLPSIKDFEEELHNSLVYDFETKQSLLVAFRRQCELAALLTNLSSLIFDTSQTRKPFLSFIEFQRLMSNIKTIKRSLSNWEESVQSVPPRGRTQESDDATATLIHLTIMYYHAARVDLAQYAALVLEQNLFYAEDTYNDSVQDISNDLREAIAGLTIVMEYFSVDNDADSLPLSVLGYVSMPLVLAAIDLKLSPTREEMKSRQNRLDSLGLIIRRCESLYDVTDFVAVGTNSILQLAYATTQHLFLGGGTSQGLWNRTATKEPSPQKHSHPISRSAKPRQPQSWQDAFVRCPRAYLLISTTVDYSLSFGRLPSAHDLPELVRDLQAVGGISGLPWTIDNCPSIGGISSAHQANPPEHFSRLRFISAVKTTRTSETVPIESEAKTRQGRETKQNHYISFPGSVPARHAELPQESYVDHLAQCDPHGMNLDYMEFGDFSRCSGTKAKSQFPVMEIPRLEFQQMGVLNWSGDVQAASDELNPRPPTSPVGLLLFDTLFHEAFEGNWAI</sequence>
<dbReference type="Proteomes" id="UP001219568">
    <property type="component" value="Unassembled WGS sequence"/>
</dbReference>
<evidence type="ECO:0000313" key="5">
    <source>
        <dbReference type="Proteomes" id="UP001219568"/>
    </source>
</evidence>
<feature type="region of interest" description="Disordered" evidence="2">
    <location>
        <begin position="563"/>
        <end position="589"/>
    </location>
</feature>
<dbReference type="GO" id="GO:0006351">
    <property type="term" value="P:DNA-templated transcription"/>
    <property type="evidence" value="ECO:0007669"/>
    <property type="project" value="InterPro"/>
</dbReference>
<organism evidence="4 5">
    <name type="scientific">Penicillium canescens</name>
    <dbReference type="NCBI Taxonomy" id="5083"/>
    <lineage>
        <taxon>Eukaryota</taxon>
        <taxon>Fungi</taxon>
        <taxon>Dikarya</taxon>
        <taxon>Ascomycota</taxon>
        <taxon>Pezizomycotina</taxon>
        <taxon>Eurotiomycetes</taxon>
        <taxon>Eurotiomycetidae</taxon>
        <taxon>Eurotiales</taxon>
        <taxon>Aspergillaceae</taxon>
        <taxon>Penicillium</taxon>
    </lineage>
</organism>
<gene>
    <name evidence="4" type="ORF">N7460_001331</name>
</gene>
<dbReference type="AlphaFoldDB" id="A0AAD6IHS4"/>
<dbReference type="CDD" id="cd12148">
    <property type="entry name" value="fungal_TF_MHR"/>
    <property type="match status" value="1"/>
</dbReference>
<accession>A0AAD6IHS4</accession>
<dbReference type="EMBL" id="JAQJZL010000002">
    <property type="protein sequence ID" value="KAJ6050797.1"/>
    <property type="molecule type" value="Genomic_DNA"/>
</dbReference>
<keyword evidence="5" id="KW-1185">Reference proteome</keyword>
<dbReference type="GO" id="GO:0003677">
    <property type="term" value="F:DNA binding"/>
    <property type="evidence" value="ECO:0007669"/>
    <property type="project" value="InterPro"/>
</dbReference>
<keyword evidence="1" id="KW-0539">Nucleus</keyword>
<comment type="caution">
    <text evidence="4">The sequence shown here is derived from an EMBL/GenBank/DDBJ whole genome shotgun (WGS) entry which is preliminary data.</text>
</comment>
<dbReference type="PANTHER" id="PTHR47425:SF2">
    <property type="entry name" value="FARB-RELATED"/>
    <property type="match status" value="1"/>
</dbReference>
<evidence type="ECO:0000256" key="2">
    <source>
        <dbReference type="SAM" id="MobiDB-lite"/>
    </source>
</evidence>
<proteinExistence type="predicted"/>
<name>A0AAD6IHS4_PENCN</name>